<gene>
    <name evidence="1" type="ORF">NJQ99_04830</name>
</gene>
<evidence type="ECO:0008006" key="3">
    <source>
        <dbReference type="Google" id="ProtNLM"/>
    </source>
</evidence>
<organism evidence="1 2">
    <name type="scientific">Futiania mangrovi</name>
    <dbReference type="NCBI Taxonomy" id="2959716"/>
    <lineage>
        <taxon>Bacteria</taxon>
        <taxon>Pseudomonadati</taxon>
        <taxon>Pseudomonadota</taxon>
        <taxon>Alphaproteobacteria</taxon>
        <taxon>Futianiales</taxon>
        <taxon>Futianiaceae</taxon>
        <taxon>Futiania</taxon>
    </lineage>
</organism>
<sequence length="282" mass="31752">MADASVAHAEPAAATKERAAALKPLDTLSPRARRIAEHVAARVAGVAVEDVPYENFYLEDAFPADIYAEMRRRMPPREAYLPLNIKRWKNAQGTSTRDRLRLSEGEIARIPDAEARAFWQDVTDALMSVTVQQAVYAKLAGDVARRLGCRPEEVTDKQAWPTAMLVRDFAEYKLKPHPDGPPRVVTMMFYLADPGMPEDLGTSVYRRTSALQRLMGRRFEEVKRFPFRPNSAATFAVNDLPDRISLHGRELITGPEIVRDSLIVAWLSEDFPEFGAKHNDAY</sequence>
<reference evidence="1" key="1">
    <citation type="submission" date="2022-06" db="EMBL/GenBank/DDBJ databases">
        <title>Isolation and Genomics of Futiania mangrovii gen. nov., sp. nov., a Rare and Metabolically-versatile member in the Class Alphaproteobacteria.</title>
        <authorList>
            <person name="Liu L."/>
            <person name="Huang W.-C."/>
            <person name="Pan J."/>
            <person name="Li J."/>
            <person name="Huang Y."/>
            <person name="Du H."/>
            <person name="Liu Y."/>
            <person name="Li M."/>
        </authorList>
    </citation>
    <scope>NUCLEOTIDE SEQUENCE</scope>
    <source>
        <strain evidence="1">FT118</strain>
    </source>
</reference>
<accession>A0A9J6PGJ8</accession>
<proteinExistence type="predicted"/>
<evidence type="ECO:0000313" key="2">
    <source>
        <dbReference type="Proteomes" id="UP001055804"/>
    </source>
</evidence>
<keyword evidence="2" id="KW-1185">Reference proteome</keyword>
<dbReference type="Proteomes" id="UP001055804">
    <property type="component" value="Unassembled WGS sequence"/>
</dbReference>
<comment type="caution">
    <text evidence="1">The sequence shown here is derived from an EMBL/GenBank/DDBJ whole genome shotgun (WGS) entry which is preliminary data.</text>
</comment>
<protein>
    <recommendedName>
        <fullName evidence="3">2OG-Fe(II) oxygenase</fullName>
    </recommendedName>
</protein>
<evidence type="ECO:0000313" key="1">
    <source>
        <dbReference type="EMBL" id="MCP1335727.1"/>
    </source>
</evidence>
<dbReference type="RefSeq" id="WP_269331661.1">
    <property type="nucleotide sequence ID" value="NZ_JAMZFT010000001.1"/>
</dbReference>
<dbReference type="AlphaFoldDB" id="A0A9J6PGJ8"/>
<name>A0A9J6PGJ8_9PROT</name>
<dbReference type="EMBL" id="JAMZFT010000001">
    <property type="protein sequence ID" value="MCP1335727.1"/>
    <property type="molecule type" value="Genomic_DNA"/>
</dbReference>